<evidence type="ECO:0000256" key="1">
    <source>
        <dbReference type="SAM" id="MobiDB-lite"/>
    </source>
</evidence>
<feature type="region of interest" description="Disordered" evidence="1">
    <location>
        <begin position="1"/>
        <end position="32"/>
    </location>
</feature>
<reference evidence="2 3" key="1">
    <citation type="journal article" date="2017" name="Mol. Biol. Evol.">
        <title>The 4-celled Tetrabaena socialis nuclear genome reveals the essential components for genetic control of cell number at the origin of multicellularity in the volvocine lineage.</title>
        <authorList>
            <person name="Featherston J."/>
            <person name="Arakaki Y."/>
            <person name="Hanschen E.R."/>
            <person name="Ferris P.J."/>
            <person name="Michod R.E."/>
            <person name="Olson B.J.S.C."/>
            <person name="Nozaki H."/>
            <person name="Durand P.M."/>
        </authorList>
    </citation>
    <scope>NUCLEOTIDE SEQUENCE [LARGE SCALE GENOMIC DNA]</scope>
    <source>
        <strain evidence="2 3">NIES-571</strain>
    </source>
</reference>
<dbReference type="EMBL" id="PGGS01000126">
    <property type="protein sequence ID" value="PNH08514.1"/>
    <property type="molecule type" value="Genomic_DNA"/>
</dbReference>
<evidence type="ECO:0008006" key="4">
    <source>
        <dbReference type="Google" id="ProtNLM"/>
    </source>
</evidence>
<feature type="region of interest" description="Disordered" evidence="1">
    <location>
        <begin position="282"/>
        <end position="405"/>
    </location>
</feature>
<proteinExistence type="predicted"/>
<feature type="compositionally biased region" description="Polar residues" evidence="1">
    <location>
        <begin position="302"/>
        <end position="325"/>
    </location>
</feature>
<dbReference type="AlphaFoldDB" id="A0A2J8A7K4"/>
<keyword evidence="3" id="KW-1185">Reference proteome</keyword>
<protein>
    <recommendedName>
        <fullName evidence="4">C2H2-type domain-containing protein</fullName>
    </recommendedName>
</protein>
<feature type="compositionally biased region" description="Low complexity" evidence="1">
    <location>
        <begin position="332"/>
        <end position="349"/>
    </location>
</feature>
<feature type="region of interest" description="Disordered" evidence="1">
    <location>
        <begin position="88"/>
        <end position="137"/>
    </location>
</feature>
<gene>
    <name evidence="2" type="ORF">TSOC_004914</name>
</gene>
<comment type="caution">
    <text evidence="2">The sequence shown here is derived from an EMBL/GenBank/DDBJ whole genome shotgun (WGS) entry which is preliminary data.</text>
</comment>
<feature type="compositionally biased region" description="Basic and acidic residues" evidence="1">
    <location>
        <begin position="289"/>
        <end position="298"/>
    </location>
</feature>
<dbReference type="Gene3D" id="3.30.160.60">
    <property type="entry name" value="Classic Zinc Finger"/>
    <property type="match status" value="1"/>
</dbReference>
<evidence type="ECO:0000313" key="3">
    <source>
        <dbReference type="Proteomes" id="UP000236333"/>
    </source>
</evidence>
<feature type="compositionally biased region" description="Gly residues" evidence="1">
    <location>
        <begin position="359"/>
        <end position="389"/>
    </location>
</feature>
<name>A0A2J8A7K4_9CHLO</name>
<accession>A0A2J8A7K4</accession>
<dbReference type="OrthoDB" id="514817at2759"/>
<evidence type="ECO:0000313" key="2">
    <source>
        <dbReference type="EMBL" id="PNH08514.1"/>
    </source>
</evidence>
<organism evidence="2 3">
    <name type="scientific">Tetrabaena socialis</name>
    <dbReference type="NCBI Taxonomy" id="47790"/>
    <lineage>
        <taxon>Eukaryota</taxon>
        <taxon>Viridiplantae</taxon>
        <taxon>Chlorophyta</taxon>
        <taxon>core chlorophytes</taxon>
        <taxon>Chlorophyceae</taxon>
        <taxon>CS clade</taxon>
        <taxon>Chlamydomonadales</taxon>
        <taxon>Tetrabaenaceae</taxon>
        <taxon>Tetrabaena</taxon>
    </lineage>
</organism>
<dbReference type="Proteomes" id="UP000236333">
    <property type="component" value="Unassembled WGS sequence"/>
</dbReference>
<sequence length="509" mass="54197">MDLEEPGESGLQLDLAPGSPSSRAADAKNRDPDRFYCPFPGCNRSFAELWRLKVHYRAPPDIRGSGKERGHGTELTHCPKCGKTLKPGKHHVGCSGGKAAARQTNKRSRPAGDADLADDAPIASPSGKHGRGNDLDVDLGVHPPGWPTDFAQPNGAYAVVLPPAHMKLERPEWTAMQPGIIYAQPGASTSCWVQPGQVNGLVPQMQGHLYHHAQFPAVMQYTGGAPGYLQQVPSYAGLAGFPIAEQGQIMSLQPGASLQPHMGVMHGMPHGALPVMSPLMLQQHHQHHEHGTKQEHEAAGMPSNQLDSLGQQQQQPLNSAVQLHQQHALGMPQHGHPQQQQQQPHQQQHILPDEPEAGRAGGGLAQEGGGGGGAGPSAGAGGDGGGGGAALPPAKPTTSGNESLDSIFGDVEEFTRDFGRIPSPPPLPTDFHSASGGGGGMLFNFGQFTQKLPRAQSHTRLDRNLDRPRQSLGARANERNKHRRTHLPTRLTMAAAKNAINFAFQPRFT</sequence>